<dbReference type="AlphaFoldDB" id="A0A839RZQ6"/>
<feature type="region of interest" description="Disordered" evidence="3">
    <location>
        <begin position="1"/>
        <end position="31"/>
    </location>
</feature>
<evidence type="ECO:0000256" key="2">
    <source>
        <dbReference type="RuleBase" id="RU003452"/>
    </source>
</evidence>
<dbReference type="Pfam" id="PF00797">
    <property type="entry name" value="Acetyltransf_2"/>
    <property type="match status" value="1"/>
</dbReference>
<name>A0A839RZQ6_9PSEU</name>
<dbReference type="InterPro" id="IPR001447">
    <property type="entry name" value="Arylamine_N-AcTrfase"/>
</dbReference>
<dbReference type="InterPro" id="IPR038765">
    <property type="entry name" value="Papain-like_cys_pep_sf"/>
</dbReference>
<evidence type="ECO:0000313" key="4">
    <source>
        <dbReference type="EMBL" id="MBB3050956.1"/>
    </source>
</evidence>
<protein>
    <submittedName>
        <fullName evidence="4">N-hydroxyarylamine O-acetyltransferase</fullName>
        <ecNumber evidence="4">2.3.1.118</ecNumber>
    </submittedName>
</protein>
<keyword evidence="4" id="KW-0808">Transferase</keyword>
<comment type="similarity">
    <text evidence="1 2">Belongs to the arylamine N-acetyltransferase family.</text>
</comment>
<dbReference type="PANTHER" id="PTHR11786:SF0">
    <property type="entry name" value="ARYLAMINE N-ACETYLTRANSFERASE 4-RELATED"/>
    <property type="match status" value="1"/>
</dbReference>
<dbReference type="EMBL" id="JACHWU010000002">
    <property type="protein sequence ID" value="MBB3050956.1"/>
    <property type="molecule type" value="Genomic_DNA"/>
</dbReference>
<evidence type="ECO:0000313" key="5">
    <source>
        <dbReference type="Proteomes" id="UP000550714"/>
    </source>
</evidence>
<dbReference type="EC" id="2.3.1.118" evidence="4"/>
<reference evidence="4 5" key="1">
    <citation type="submission" date="2020-08" db="EMBL/GenBank/DDBJ databases">
        <title>Genomic Encyclopedia of Type Strains, Phase III (KMG-III): the genomes of soil and plant-associated and newly described type strains.</title>
        <authorList>
            <person name="Whitman W."/>
        </authorList>
    </citation>
    <scope>NUCLEOTIDE SEQUENCE [LARGE SCALE GENOMIC DNA]</scope>
    <source>
        <strain evidence="4 5">CECT 8577</strain>
    </source>
</reference>
<evidence type="ECO:0000256" key="3">
    <source>
        <dbReference type="SAM" id="MobiDB-lite"/>
    </source>
</evidence>
<dbReference type="RefSeq" id="WP_183652002.1">
    <property type="nucleotide sequence ID" value="NZ_JACHWU010000002.1"/>
</dbReference>
<dbReference type="SUPFAM" id="SSF54001">
    <property type="entry name" value="Cysteine proteinases"/>
    <property type="match status" value="1"/>
</dbReference>
<dbReference type="PANTHER" id="PTHR11786">
    <property type="entry name" value="N-HYDROXYARYLAMINE O-ACETYLTRANSFERASE"/>
    <property type="match status" value="1"/>
</dbReference>
<dbReference type="Gene3D" id="2.40.128.150">
    <property type="entry name" value="Cysteine proteinases"/>
    <property type="match status" value="1"/>
</dbReference>
<comment type="caution">
    <text evidence="4">The sequence shown here is derived from an EMBL/GenBank/DDBJ whole genome shotgun (WGS) entry which is preliminary data.</text>
</comment>
<dbReference type="GO" id="GO:0046990">
    <property type="term" value="F:N-hydroxyarylamine O-acetyltransferase activity"/>
    <property type="evidence" value="ECO:0007669"/>
    <property type="project" value="UniProtKB-EC"/>
</dbReference>
<gene>
    <name evidence="4" type="ORF">FHS23_001979</name>
</gene>
<dbReference type="Gene3D" id="3.30.2140.10">
    <property type="entry name" value="Arylamine N-acetyltransferase"/>
    <property type="match status" value="1"/>
</dbReference>
<sequence length="296" mass="31951">MTAQPTSASTATASTSSPPAQAAPASPPADDWGIGALDLDAYLARIGRRPVSPSPEALTALHEAHVRTIPFENVDPFSGRPPSLDLADIQAKLVDRHRGGYCYEHGLLFAAALERLGYDVTRLTARVQPHRNGPKSHMNLVVSLNGARYLADVGFGASVLRPMPLEDGVVVDQAGWPTRIVRGDDGWTLEKSTAGEWEPQYAFDERPQRPIDYEVFNHYVATHPKSPFTRGLIAMRLEPGAVTEILGGKLVVERPDGSKDATDLHHDDVPARLRGLGIELTDGETATLLETMKAAG</sequence>
<keyword evidence="5" id="KW-1185">Reference proteome</keyword>
<feature type="compositionally biased region" description="Low complexity" evidence="3">
    <location>
        <begin position="1"/>
        <end position="24"/>
    </location>
</feature>
<proteinExistence type="inferred from homology"/>
<keyword evidence="4" id="KW-0012">Acyltransferase</keyword>
<organism evidence="4 5">
    <name type="scientific">Prauserella isguenensis</name>
    <dbReference type="NCBI Taxonomy" id="1470180"/>
    <lineage>
        <taxon>Bacteria</taxon>
        <taxon>Bacillati</taxon>
        <taxon>Actinomycetota</taxon>
        <taxon>Actinomycetes</taxon>
        <taxon>Pseudonocardiales</taxon>
        <taxon>Pseudonocardiaceae</taxon>
        <taxon>Prauserella</taxon>
    </lineage>
</organism>
<dbReference type="PRINTS" id="PR01543">
    <property type="entry name" value="ANATRNSFRASE"/>
</dbReference>
<evidence type="ECO:0000256" key="1">
    <source>
        <dbReference type="ARBA" id="ARBA00006547"/>
    </source>
</evidence>
<dbReference type="Proteomes" id="UP000550714">
    <property type="component" value="Unassembled WGS sequence"/>
</dbReference>
<accession>A0A839RZQ6</accession>